<dbReference type="OrthoDB" id="649587at2"/>
<protein>
    <submittedName>
        <fullName evidence="2">Uncharacterized protein</fullName>
    </submittedName>
</protein>
<keyword evidence="3" id="KW-1185">Reference proteome</keyword>
<evidence type="ECO:0000313" key="3">
    <source>
        <dbReference type="Proteomes" id="UP000321204"/>
    </source>
</evidence>
<gene>
    <name evidence="2" type="ORF">FSB75_08615</name>
</gene>
<dbReference type="Gene3D" id="2.20.110.10">
    <property type="entry name" value="Histone H3 K4-specific methyltransferase SET7/9 N-terminal domain"/>
    <property type="match status" value="1"/>
</dbReference>
<evidence type="ECO:0000313" key="2">
    <source>
        <dbReference type="EMBL" id="QEC55954.1"/>
    </source>
</evidence>
<sequence>MKQGPWFFHVDELRGNPGYEEEGFFVNDQREGRWVRYSLQGDKLAIENYRWGQKDGKCQYFNTAEDLIREESWLAANPKSPYDTIPVYDINDATKILRFQIVKLDEASVKHGTWRYYDPQTGRIEKTEQYVLNRLKTKDDDTAQTTDELAPIDPATGKPVAKKEEKKQAAKPKEVLEYEKKNAGKKKIKVRDGSTGG</sequence>
<dbReference type="Proteomes" id="UP000321204">
    <property type="component" value="Chromosome"/>
</dbReference>
<proteinExistence type="predicted"/>
<dbReference type="KEGG" id="fgg:FSB75_08615"/>
<accession>A0A5B8UH44</accession>
<dbReference type="EMBL" id="CP042433">
    <property type="protein sequence ID" value="QEC55954.1"/>
    <property type="molecule type" value="Genomic_DNA"/>
</dbReference>
<dbReference type="SUPFAM" id="SSF82185">
    <property type="entry name" value="Histone H3 K4-specific methyltransferase SET7/9 N-terminal domain"/>
    <property type="match status" value="1"/>
</dbReference>
<dbReference type="AlphaFoldDB" id="A0A5B8UH44"/>
<reference evidence="2 3" key="1">
    <citation type="journal article" date="2015" name="Int. J. Syst. Evol. Microbiol.">
        <title>Flavisolibacter ginsenosidimutans sp. nov., with ginsenoside-converting activity isolated from soil used for cultivating ginseng.</title>
        <authorList>
            <person name="Zhao Y."/>
            <person name="Liu Q."/>
            <person name="Kang M.S."/>
            <person name="Jin F."/>
            <person name="Yu H."/>
            <person name="Im W.T."/>
        </authorList>
    </citation>
    <scope>NUCLEOTIDE SEQUENCE [LARGE SCALE GENOMIC DNA]</scope>
    <source>
        <strain evidence="2 3">Gsoil 636</strain>
    </source>
</reference>
<name>A0A5B8UH44_9BACT</name>
<feature type="compositionally biased region" description="Basic and acidic residues" evidence="1">
    <location>
        <begin position="161"/>
        <end position="182"/>
    </location>
</feature>
<feature type="region of interest" description="Disordered" evidence="1">
    <location>
        <begin position="135"/>
        <end position="197"/>
    </location>
</feature>
<organism evidence="2 3">
    <name type="scientific">Flavisolibacter ginsenosidimutans</name>
    <dbReference type="NCBI Taxonomy" id="661481"/>
    <lineage>
        <taxon>Bacteria</taxon>
        <taxon>Pseudomonadati</taxon>
        <taxon>Bacteroidota</taxon>
        <taxon>Chitinophagia</taxon>
        <taxon>Chitinophagales</taxon>
        <taxon>Chitinophagaceae</taxon>
        <taxon>Flavisolibacter</taxon>
    </lineage>
</organism>
<evidence type="ECO:0000256" key="1">
    <source>
        <dbReference type="SAM" id="MobiDB-lite"/>
    </source>
</evidence>